<dbReference type="GO" id="GO:0000139">
    <property type="term" value="C:Golgi membrane"/>
    <property type="evidence" value="ECO:0007669"/>
    <property type="project" value="UniProtKB-SubCell"/>
</dbReference>
<comment type="caution">
    <text evidence="10">The sequence shown here is derived from an EMBL/GenBank/DDBJ whole genome shotgun (WGS) entry which is preliminary data.</text>
</comment>
<proteinExistence type="inferred from homology"/>
<dbReference type="Proteomes" id="UP001515480">
    <property type="component" value="Unassembled WGS sequence"/>
</dbReference>
<dbReference type="PANTHER" id="PTHR11214">
    <property type="entry name" value="BETA-1,3-N-ACETYLGLUCOSAMINYLTRANSFERASE"/>
    <property type="match status" value="1"/>
</dbReference>
<evidence type="ECO:0000313" key="10">
    <source>
        <dbReference type="EMBL" id="KAL1520227.1"/>
    </source>
</evidence>
<accession>A0AB34JG54</accession>
<evidence type="ECO:0000256" key="7">
    <source>
        <dbReference type="ARBA" id="ARBA00022989"/>
    </source>
</evidence>
<organism evidence="10 11">
    <name type="scientific">Prymnesium parvum</name>
    <name type="common">Toxic golden alga</name>
    <dbReference type="NCBI Taxonomy" id="97485"/>
    <lineage>
        <taxon>Eukaryota</taxon>
        <taxon>Haptista</taxon>
        <taxon>Haptophyta</taxon>
        <taxon>Prymnesiophyceae</taxon>
        <taxon>Prymnesiales</taxon>
        <taxon>Prymnesiaceae</taxon>
        <taxon>Prymnesium</taxon>
    </lineage>
</organism>
<dbReference type="InterPro" id="IPR002659">
    <property type="entry name" value="Glyco_trans_31"/>
</dbReference>
<dbReference type="EMBL" id="JBGBPQ010000009">
    <property type="protein sequence ID" value="KAL1520227.1"/>
    <property type="molecule type" value="Genomic_DNA"/>
</dbReference>
<name>A0AB34JG54_PRYPA</name>
<keyword evidence="4" id="KW-0808">Transferase</keyword>
<keyword evidence="6" id="KW-0735">Signal-anchor</keyword>
<comment type="similarity">
    <text evidence="2">Belongs to the glycosyltransferase 31 family.</text>
</comment>
<comment type="subcellular location">
    <subcellularLocation>
        <location evidence="1">Golgi apparatus membrane</location>
        <topology evidence="1">Single-pass type II membrane protein</topology>
    </subcellularLocation>
</comment>
<sequence length="564" mass="63221">MPPLSPREWLSNSRPGFCAITCASDSRDPYHRCDHGDKGSIPLKKTSSWAAAAKECLAHCGKCFRCRFISVSMQFADCSWFYDCPTRQQTVPSFLSAAAWSHIAYTTNTSASAVSPKHAAATKTNYPPLQRDSRPCFAALGVMSAPGMHARRHLSRATWLQQPSPGVVVRFLIRSSSLRGANARGSTMPYTRGDIQRVAREKARYDDILVLNVSAGPELPGGAVPADIIRGRVQTLQSWLRVARLHFPTARFIAKADDDVYMMLPKWSEHLRWITNHTPPDAPLIVGRFVWHAWEVSTMLPKSFSFSYDPVTTWRAVRYSETNGASAAGLPHGERATLAACFDGREVVRYGCVPNLTCATGLQRCSYCTRRDDCVGPFPFPAGWLITMTSSLVDLLLSDVLFLEEETRIRNLMRSWGQTVFEDIWLGSLLHRMSPSNVSFVHEEEAVHVNGKTGSHEEPLECLELSPEAFLFHHSDLAQVHSRVTTSPTFYARQDHNLVCLYSDRVGRLEQATHAYADEFARAAWPAYFAERYQQAHQLTMQTVERPHEAMGVCLLTTRKPLLE</sequence>
<evidence type="ECO:0000256" key="1">
    <source>
        <dbReference type="ARBA" id="ARBA00004323"/>
    </source>
</evidence>
<evidence type="ECO:0000256" key="3">
    <source>
        <dbReference type="ARBA" id="ARBA00022676"/>
    </source>
</evidence>
<dbReference type="GO" id="GO:0016758">
    <property type="term" value="F:hexosyltransferase activity"/>
    <property type="evidence" value="ECO:0007669"/>
    <property type="project" value="InterPro"/>
</dbReference>
<evidence type="ECO:0000256" key="5">
    <source>
        <dbReference type="ARBA" id="ARBA00022692"/>
    </source>
</evidence>
<evidence type="ECO:0000256" key="4">
    <source>
        <dbReference type="ARBA" id="ARBA00022679"/>
    </source>
</evidence>
<reference evidence="10 11" key="1">
    <citation type="journal article" date="2024" name="Science">
        <title>Giant polyketide synthase enzymes in the biosynthesis of giant marine polyether toxins.</title>
        <authorList>
            <person name="Fallon T.R."/>
            <person name="Shende V.V."/>
            <person name="Wierzbicki I.H."/>
            <person name="Pendleton A.L."/>
            <person name="Watervoot N.F."/>
            <person name="Auber R.P."/>
            <person name="Gonzalez D.J."/>
            <person name="Wisecaver J.H."/>
            <person name="Moore B.S."/>
        </authorList>
    </citation>
    <scope>NUCLEOTIDE SEQUENCE [LARGE SCALE GENOMIC DNA]</scope>
    <source>
        <strain evidence="10 11">12B1</strain>
    </source>
</reference>
<evidence type="ECO:0000313" key="11">
    <source>
        <dbReference type="Proteomes" id="UP001515480"/>
    </source>
</evidence>
<dbReference type="PANTHER" id="PTHR11214:SF351">
    <property type="entry name" value="BETA-1,3-GALACTOSYLTRANSFERASE PVG3"/>
    <property type="match status" value="1"/>
</dbReference>
<evidence type="ECO:0008006" key="12">
    <source>
        <dbReference type="Google" id="ProtNLM"/>
    </source>
</evidence>
<evidence type="ECO:0000256" key="9">
    <source>
        <dbReference type="ARBA" id="ARBA00023136"/>
    </source>
</evidence>
<gene>
    <name evidence="10" type="ORF">AB1Y20_023697</name>
</gene>
<dbReference type="AlphaFoldDB" id="A0AB34JG54"/>
<evidence type="ECO:0000256" key="2">
    <source>
        <dbReference type="ARBA" id="ARBA00008661"/>
    </source>
</evidence>
<keyword evidence="5" id="KW-0812">Transmembrane</keyword>
<keyword evidence="11" id="KW-1185">Reference proteome</keyword>
<keyword evidence="9" id="KW-0472">Membrane</keyword>
<keyword evidence="8" id="KW-0333">Golgi apparatus</keyword>
<evidence type="ECO:0000256" key="6">
    <source>
        <dbReference type="ARBA" id="ARBA00022968"/>
    </source>
</evidence>
<keyword evidence="7" id="KW-1133">Transmembrane helix</keyword>
<evidence type="ECO:0000256" key="8">
    <source>
        <dbReference type="ARBA" id="ARBA00023034"/>
    </source>
</evidence>
<keyword evidence="3" id="KW-0328">Glycosyltransferase</keyword>
<protein>
    <recommendedName>
        <fullName evidence="12">Hexosyltransferase</fullName>
    </recommendedName>
</protein>